<accession>A0A365NPB5</accession>
<evidence type="ECO:0008006" key="3">
    <source>
        <dbReference type="Google" id="ProtNLM"/>
    </source>
</evidence>
<proteinExistence type="predicted"/>
<dbReference type="AlphaFoldDB" id="A0A365NPB5"/>
<dbReference type="EMBL" id="PKMI01000001">
    <property type="protein sequence ID" value="RBA22442.1"/>
    <property type="molecule type" value="Genomic_DNA"/>
</dbReference>
<sequence>MNDPYMQQIIDGTKTYEFRKYKMAGIKRIWFYRTAPYSAITHICPVNEAVTRNSGDAPLPEDGLGNKEYNEKDADYEGYDFAYRINAVYEIQAEGGRGITWAMMRDEHGMKIAPRGRARVPESMIEQYRLEDQKKVLVFPGIQLLRLYVIKFLVYEVISARLSAAVPLSGRTYTYRRVWSANKTCPYYLRHCKLKPMTFAMCSWQCSPDPPTHATVSLPLWALANAHIGRSTYIPQVNGLPFQAAPSSSDYID</sequence>
<dbReference type="Proteomes" id="UP000251714">
    <property type="component" value="Unassembled WGS sequence"/>
</dbReference>
<evidence type="ECO:0000313" key="1">
    <source>
        <dbReference type="EMBL" id="RBA22442.1"/>
    </source>
</evidence>
<dbReference type="InterPro" id="IPR015947">
    <property type="entry name" value="PUA-like_sf"/>
</dbReference>
<comment type="caution">
    <text evidence="1">The sequence shown here is derived from an EMBL/GenBank/DDBJ whole genome shotgun (WGS) entry which is preliminary data.</text>
</comment>
<dbReference type="SUPFAM" id="SSF88697">
    <property type="entry name" value="PUA domain-like"/>
    <property type="match status" value="1"/>
</dbReference>
<gene>
    <name evidence="1" type="ORF">FPRO05_00789</name>
</gene>
<organism evidence="1 2">
    <name type="scientific">Gibberella intermedia</name>
    <name type="common">Bulb rot disease fungus</name>
    <name type="synonym">Fusarium proliferatum</name>
    <dbReference type="NCBI Taxonomy" id="948311"/>
    <lineage>
        <taxon>Eukaryota</taxon>
        <taxon>Fungi</taxon>
        <taxon>Dikarya</taxon>
        <taxon>Ascomycota</taxon>
        <taxon>Pezizomycotina</taxon>
        <taxon>Sordariomycetes</taxon>
        <taxon>Hypocreomycetidae</taxon>
        <taxon>Hypocreales</taxon>
        <taxon>Nectriaceae</taxon>
        <taxon>Fusarium</taxon>
        <taxon>Fusarium fujikuroi species complex</taxon>
    </lineage>
</organism>
<evidence type="ECO:0000313" key="2">
    <source>
        <dbReference type="Proteomes" id="UP000251714"/>
    </source>
</evidence>
<protein>
    <recommendedName>
        <fullName evidence="3">ASCH domain-containing protein</fullName>
    </recommendedName>
</protein>
<reference evidence="1 2" key="1">
    <citation type="submission" date="2017-12" db="EMBL/GenBank/DDBJ databases">
        <title>Genome sequence of the mycotoxigenic crop pathogen Fusarium proliferatum, strain ITEM 2341 from Date Palm.</title>
        <authorList>
            <person name="Almiman B.F."/>
            <person name="Shittu T.A."/>
            <person name="Muthumeenakshi S."/>
            <person name="Baroncelli R."/>
            <person name="Sreenivasaprasada S."/>
        </authorList>
    </citation>
    <scope>NUCLEOTIDE SEQUENCE [LARGE SCALE GENOMIC DNA]</scope>
    <source>
        <strain evidence="1 2">ITEM 2341</strain>
    </source>
</reference>
<name>A0A365NPB5_GIBIN</name>